<reference evidence="7 8" key="1">
    <citation type="journal article" date="2020" name="bioRxiv">
        <title>Sequence and annotation of 42 cannabis genomes reveals extensive copy number variation in cannabinoid synthesis and pathogen resistance genes.</title>
        <authorList>
            <person name="Mckernan K.J."/>
            <person name="Helbert Y."/>
            <person name="Kane L.T."/>
            <person name="Ebling H."/>
            <person name="Zhang L."/>
            <person name="Liu B."/>
            <person name="Eaton Z."/>
            <person name="Mclaughlin S."/>
            <person name="Kingan S."/>
            <person name="Baybayan P."/>
            <person name="Concepcion G."/>
            <person name="Jordan M."/>
            <person name="Riva A."/>
            <person name="Barbazuk W."/>
            <person name="Harkins T."/>
        </authorList>
    </citation>
    <scope>NUCLEOTIDE SEQUENCE [LARGE SCALE GENOMIC DNA]</scope>
    <source>
        <strain evidence="8">cv. Jamaican Lion 4</strain>
        <tissue evidence="7">Leaf</tissue>
    </source>
</reference>
<protein>
    <recommendedName>
        <fullName evidence="5">GPN-loop GTPase</fullName>
        <ecNumber evidence="5">3.6.5.-</ecNumber>
    </recommendedName>
</protein>
<feature type="region of interest" description="Disordered" evidence="6">
    <location>
        <begin position="16"/>
        <end position="72"/>
    </location>
</feature>
<evidence type="ECO:0000313" key="8">
    <source>
        <dbReference type="Proteomes" id="UP000525078"/>
    </source>
</evidence>
<dbReference type="InterPro" id="IPR030230">
    <property type="entry name" value="Gpn1/Npa3/XAB1"/>
</dbReference>
<dbReference type="GO" id="GO:0005634">
    <property type="term" value="C:nucleus"/>
    <property type="evidence" value="ECO:0007669"/>
    <property type="project" value="UniProtKB-SubCell"/>
</dbReference>
<dbReference type="CDD" id="cd17870">
    <property type="entry name" value="GPN1"/>
    <property type="match status" value="1"/>
</dbReference>
<dbReference type="EMBL" id="JAATIP010000113">
    <property type="protein sequence ID" value="KAF4371257.1"/>
    <property type="molecule type" value="Genomic_DNA"/>
</dbReference>
<name>A0A7J6FKU7_CANSA</name>
<dbReference type="InterPro" id="IPR004130">
    <property type="entry name" value="Gpn"/>
</dbReference>
<accession>A0A7J6FKU7</accession>
<comment type="subcellular location">
    <subcellularLocation>
        <location evidence="5">Cytoplasm</location>
    </subcellularLocation>
    <subcellularLocation>
        <location evidence="5">Nucleus</location>
    </subcellularLocation>
</comment>
<comment type="similarity">
    <text evidence="1 5">Belongs to the GPN-loop GTPase family.</text>
</comment>
<dbReference type="AlphaFoldDB" id="A0A7J6FKU7"/>
<evidence type="ECO:0000256" key="1">
    <source>
        <dbReference type="ARBA" id="ARBA00005290"/>
    </source>
</evidence>
<sequence>MKPLCVNMDIDNEVSKMNIKSTEDTGVDTSIPMDSQDDSSNQVKGKEKEELSDSMGKLNIDEGSSSSLGGASSSTFKKKPVIIIVVGMAGSGKTTFLNRLVYHTHVSNYRGYVINLDPAVMTLPFGANIDIRDTVRYKEVMKQFNLGPNGGILTSLNLFATKFDEVVSVIERRADELDYVLVDTPGQIEIFTWSASGAIITEAFASTFPTVVTYVVDTPRSSSPVTFMSNMLYACSILYKTRLPLVLAFNKTDVAQHQFALEWMEDFEAFQAAINADDSYSSTLTQSLSLVLDEFYKNLRSVGVSAVSEKQRLEEERRKENMDKLRKDMEKSNGETVVLSTGLKNKEENSISKGMMDEEGEEEDEDIELFSEDEDAIDEDEDEEEVSRYSF</sequence>
<comment type="function">
    <text evidence="5">Small GTPase required for proper nuclear import of RNA polymerase II (RNAPII). May act at an RNAP assembly step prior to nuclear import.</text>
</comment>
<gene>
    <name evidence="7" type="ORF">F8388_020984</name>
</gene>
<organism evidence="7 8">
    <name type="scientific">Cannabis sativa</name>
    <name type="common">Hemp</name>
    <name type="synonym">Marijuana</name>
    <dbReference type="NCBI Taxonomy" id="3483"/>
    <lineage>
        <taxon>Eukaryota</taxon>
        <taxon>Viridiplantae</taxon>
        <taxon>Streptophyta</taxon>
        <taxon>Embryophyta</taxon>
        <taxon>Tracheophyta</taxon>
        <taxon>Spermatophyta</taxon>
        <taxon>Magnoliopsida</taxon>
        <taxon>eudicotyledons</taxon>
        <taxon>Gunneridae</taxon>
        <taxon>Pentapetalae</taxon>
        <taxon>rosids</taxon>
        <taxon>fabids</taxon>
        <taxon>Rosales</taxon>
        <taxon>Cannabaceae</taxon>
        <taxon>Cannabis</taxon>
    </lineage>
</organism>
<comment type="caution">
    <text evidence="7">The sequence shown here is derived from an EMBL/GenBank/DDBJ whole genome shotgun (WGS) entry which is preliminary data.</text>
</comment>
<dbReference type="Pfam" id="PF03029">
    <property type="entry name" value="ATP_bind_1"/>
    <property type="match status" value="1"/>
</dbReference>
<keyword evidence="5" id="KW-0963">Cytoplasm</keyword>
<dbReference type="GO" id="GO:0005737">
    <property type="term" value="C:cytoplasm"/>
    <property type="evidence" value="ECO:0007669"/>
    <property type="project" value="UniProtKB-SubCell"/>
</dbReference>
<feature type="compositionally biased region" description="Acidic residues" evidence="6">
    <location>
        <begin position="357"/>
        <end position="385"/>
    </location>
</feature>
<evidence type="ECO:0000256" key="3">
    <source>
        <dbReference type="ARBA" id="ARBA00022801"/>
    </source>
</evidence>
<evidence type="ECO:0000256" key="5">
    <source>
        <dbReference type="RuleBase" id="RU365059"/>
    </source>
</evidence>
<keyword evidence="4 5" id="KW-0342">GTP-binding</keyword>
<keyword evidence="3 5" id="KW-0378">Hydrolase</keyword>
<dbReference type="PANTHER" id="PTHR21231">
    <property type="entry name" value="XPA-BINDING PROTEIN 1-RELATED"/>
    <property type="match status" value="1"/>
</dbReference>
<proteinExistence type="inferred from homology"/>
<dbReference type="Proteomes" id="UP000525078">
    <property type="component" value="Unassembled WGS sequence"/>
</dbReference>
<evidence type="ECO:0000313" key="7">
    <source>
        <dbReference type="EMBL" id="KAF4371257.1"/>
    </source>
</evidence>
<dbReference type="InterPro" id="IPR027417">
    <property type="entry name" value="P-loop_NTPase"/>
</dbReference>
<dbReference type="SUPFAM" id="SSF52540">
    <property type="entry name" value="P-loop containing nucleoside triphosphate hydrolases"/>
    <property type="match status" value="1"/>
</dbReference>
<dbReference type="Gene3D" id="3.40.50.300">
    <property type="entry name" value="P-loop containing nucleotide triphosphate hydrolases"/>
    <property type="match status" value="1"/>
</dbReference>
<feature type="compositionally biased region" description="Basic and acidic residues" evidence="6">
    <location>
        <begin position="310"/>
        <end position="333"/>
    </location>
</feature>
<feature type="region of interest" description="Disordered" evidence="6">
    <location>
        <begin position="310"/>
        <end position="391"/>
    </location>
</feature>
<evidence type="ECO:0000256" key="2">
    <source>
        <dbReference type="ARBA" id="ARBA00022741"/>
    </source>
</evidence>
<dbReference type="EC" id="3.6.5.-" evidence="5"/>
<feature type="compositionally biased region" description="Polar residues" evidence="6">
    <location>
        <begin position="334"/>
        <end position="343"/>
    </location>
</feature>
<evidence type="ECO:0000256" key="4">
    <source>
        <dbReference type="ARBA" id="ARBA00023134"/>
    </source>
</evidence>
<keyword evidence="2 5" id="KW-0547">Nucleotide-binding</keyword>
<feature type="compositionally biased region" description="Low complexity" evidence="6">
    <location>
        <begin position="63"/>
        <end position="72"/>
    </location>
</feature>
<comment type="subunit">
    <text evidence="5">Binds to RNA polymerase II.</text>
</comment>
<dbReference type="FunFam" id="3.40.50.300:FF:000817">
    <property type="entry name" value="GPN-loop GTPase 1"/>
    <property type="match status" value="1"/>
</dbReference>
<dbReference type="GO" id="GO:0003924">
    <property type="term" value="F:GTPase activity"/>
    <property type="evidence" value="ECO:0007669"/>
    <property type="project" value="InterPro"/>
</dbReference>
<dbReference type="GO" id="GO:0005525">
    <property type="term" value="F:GTP binding"/>
    <property type="evidence" value="ECO:0007669"/>
    <property type="project" value="UniProtKB-KW"/>
</dbReference>
<evidence type="ECO:0000256" key="6">
    <source>
        <dbReference type="SAM" id="MobiDB-lite"/>
    </source>
</evidence>
<dbReference type="PANTHER" id="PTHR21231:SF8">
    <property type="entry name" value="GPN-LOOP GTPASE 1"/>
    <property type="match status" value="1"/>
</dbReference>